<dbReference type="GO" id="GO:0004674">
    <property type="term" value="F:protein serine/threonine kinase activity"/>
    <property type="evidence" value="ECO:0007669"/>
    <property type="project" value="TreeGrafter"/>
</dbReference>
<dbReference type="GO" id="GO:0005524">
    <property type="term" value="F:ATP binding"/>
    <property type="evidence" value="ECO:0007669"/>
    <property type="project" value="UniProtKB-UniRule"/>
</dbReference>
<evidence type="ECO:0000259" key="2">
    <source>
        <dbReference type="PROSITE" id="PS50011"/>
    </source>
</evidence>
<organism evidence="3 4">
    <name type="scientific">Astrephomene gubernaculifera</name>
    <dbReference type="NCBI Taxonomy" id="47775"/>
    <lineage>
        <taxon>Eukaryota</taxon>
        <taxon>Viridiplantae</taxon>
        <taxon>Chlorophyta</taxon>
        <taxon>core chlorophytes</taxon>
        <taxon>Chlorophyceae</taxon>
        <taxon>CS clade</taxon>
        <taxon>Chlamydomonadales</taxon>
        <taxon>Astrephomenaceae</taxon>
        <taxon>Astrephomene</taxon>
    </lineage>
</organism>
<dbReference type="Proteomes" id="UP001054857">
    <property type="component" value="Unassembled WGS sequence"/>
</dbReference>
<feature type="domain" description="Protein kinase" evidence="2">
    <location>
        <begin position="19"/>
        <end position="158"/>
    </location>
</feature>
<gene>
    <name evidence="3" type="ORF">Agub_g11344</name>
</gene>
<dbReference type="InterPro" id="IPR017441">
    <property type="entry name" value="Protein_kinase_ATP_BS"/>
</dbReference>
<dbReference type="SUPFAM" id="SSF56112">
    <property type="entry name" value="Protein kinase-like (PK-like)"/>
    <property type="match status" value="1"/>
</dbReference>
<protein>
    <recommendedName>
        <fullName evidence="2">Protein kinase domain-containing protein</fullName>
    </recommendedName>
</protein>
<proteinExistence type="predicted"/>
<dbReference type="InterPro" id="IPR053235">
    <property type="entry name" value="Ser_Thr_kinase"/>
</dbReference>
<dbReference type="EMBL" id="BMAR01000029">
    <property type="protein sequence ID" value="GFR49318.1"/>
    <property type="molecule type" value="Genomic_DNA"/>
</dbReference>
<keyword evidence="1" id="KW-0547">Nucleotide-binding</keyword>
<name>A0AAD3DWT1_9CHLO</name>
<dbReference type="PROSITE" id="PS00107">
    <property type="entry name" value="PROTEIN_KINASE_ATP"/>
    <property type="match status" value="1"/>
</dbReference>
<feature type="binding site" evidence="1">
    <location>
        <position position="51"/>
    </location>
    <ligand>
        <name>ATP</name>
        <dbReference type="ChEBI" id="CHEBI:30616"/>
    </ligand>
</feature>
<dbReference type="GO" id="GO:0005737">
    <property type="term" value="C:cytoplasm"/>
    <property type="evidence" value="ECO:0007669"/>
    <property type="project" value="TreeGrafter"/>
</dbReference>
<keyword evidence="1" id="KW-0067">ATP-binding</keyword>
<evidence type="ECO:0000313" key="4">
    <source>
        <dbReference type="Proteomes" id="UP001054857"/>
    </source>
</evidence>
<dbReference type="PANTHER" id="PTHR24361">
    <property type="entry name" value="MITOGEN-ACTIVATED KINASE KINASE KINASE"/>
    <property type="match status" value="1"/>
</dbReference>
<evidence type="ECO:0000313" key="3">
    <source>
        <dbReference type="EMBL" id="GFR49318.1"/>
    </source>
</evidence>
<sequence>MGDSWHGAESAPVLDVTAYRIIRTIGKGGFAKVFSVAYTSQSGGEDIMALKLPRPLHADNPKSRDLLERLFLTEAQLTASVKHKNIVRCHGLRRVLPGFPGLDPLPEPSWGMLLEYCEGGSLSDRLLHAMARGRACAASELTTLGWLADVAEALTFLH</sequence>
<dbReference type="Gene3D" id="1.10.510.10">
    <property type="entry name" value="Transferase(Phosphotransferase) domain 1"/>
    <property type="match status" value="1"/>
</dbReference>
<dbReference type="AlphaFoldDB" id="A0AAD3DWT1"/>
<dbReference type="InterPro" id="IPR000719">
    <property type="entry name" value="Prot_kinase_dom"/>
</dbReference>
<keyword evidence="4" id="KW-1185">Reference proteome</keyword>
<reference evidence="3 4" key="1">
    <citation type="journal article" date="2021" name="Sci. Rep.">
        <title>Genome sequencing of the multicellular alga Astrephomene provides insights into convergent evolution of germ-soma differentiation.</title>
        <authorList>
            <person name="Yamashita S."/>
            <person name="Yamamoto K."/>
            <person name="Matsuzaki R."/>
            <person name="Suzuki S."/>
            <person name="Yamaguchi H."/>
            <person name="Hirooka S."/>
            <person name="Minakuchi Y."/>
            <person name="Miyagishima S."/>
            <person name="Kawachi M."/>
            <person name="Toyoda A."/>
            <person name="Nozaki H."/>
        </authorList>
    </citation>
    <scope>NUCLEOTIDE SEQUENCE [LARGE SCALE GENOMIC DNA]</scope>
    <source>
        <strain evidence="3 4">NIES-4017</strain>
    </source>
</reference>
<accession>A0AAD3DWT1</accession>
<dbReference type="InterPro" id="IPR011009">
    <property type="entry name" value="Kinase-like_dom_sf"/>
</dbReference>
<evidence type="ECO:0000256" key="1">
    <source>
        <dbReference type="PROSITE-ProRule" id="PRU10141"/>
    </source>
</evidence>
<dbReference type="Pfam" id="PF00069">
    <property type="entry name" value="Pkinase"/>
    <property type="match status" value="1"/>
</dbReference>
<comment type="caution">
    <text evidence="3">The sequence shown here is derived from an EMBL/GenBank/DDBJ whole genome shotgun (WGS) entry which is preliminary data.</text>
</comment>
<feature type="non-terminal residue" evidence="3">
    <location>
        <position position="158"/>
    </location>
</feature>
<dbReference type="PROSITE" id="PS50011">
    <property type="entry name" value="PROTEIN_KINASE_DOM"/>
    <property type="match status" value="1"/>
</dbReference>